<proteinExistence type="predicted"/>
<reference evidence="2 3" key="1">
    <citation type="journal article" date="2013" name="PLoS Genet.">
        <title>The genome and development-dependent transcriptomes of Pyronema confluens: a window into fungal evolution.</title>
        <authorList>
            <person name="Traeger S."/>
            <person name="Altegoer F."/>
            <person name="Freitag M."/>
            <person name="Gabaldon T."/>
            <person name="Kempken F."/>
            <person name="Kumar A."/>
            <person name="Marcet-Houben M."/>
            <person name="Poggeler S."/>
            <person name="Stajich J.E."/>
            <person name="Nowrousian M."/>
        </authorList>
    </citation>
    <scope>NUCLEOTIDE SEQUENCE [LARGE SCALE GENOMIC DNA]</scope>
    <source>
        <strain evidence="3">CBS 100304</strain>
        <tissue evidence="2">Vegetative mycelium</tissue>
    </source>
</reference>
<feature type="chain" id="PRO_5004651426" evidence="1">
    <location>
        <begin position="20"/>
        <end position="121"/>
    </location>
</feature>
<evidence type="ECO:0000313" key="2">
    <source>
        <dbReference type="EMBL" id="CCX15238.1"/>
    </source>
</evidence>
<sequence>MHISAVLLVLSAFVGIVAADKYEVELFLTEKFRDRHTQKFGEKKQDSGCQTITHELWLMKYSRKRTRSYKVKGACCEFFSDQNCSKNSHTFTAKNRKDGVLALPSQLVQSFKCEHSDCREG</sequence>
<organism evidence="2 3">
    <name type="scientific">Pyronema omphalodes (strain CBS 100304)</name>
    <name type="common">Pyronema confluens</name>
    <dbReference type="NCBI Taxonomy" id="1076935"/>
    <lineage>
        <taxon>Eukaryota</taxon>
        <taxon>Fungi</taxon>
        <taxon>Dikarya</taxon>
        <taxon>Ascomycota</taxon>
        <taxon>Pezizomycotina</taxon>
        <taxon>Pezizomycetes</taxon>
        <taxon>Pezizales</taxon>
        <taxon>Pyronemataceae</taxon>
        <taxon>Pyronema</taxon>
    </lineage>
</organism>
<gene>
    <name evidence="2" type="ORF">PCON_01513</name>
</gene>
<name>U4LGG6_PYROM</name>
<dbReference type="AlphaFoldDB" id="U4LGG6"/>
<keyword evidence="1" id="KW-0732">Signal</keyword>
<feature type="signal peptide" evidence="1">
    <location>
        <begin position="1"/>
        <end position="19"/>
    </location>
</feature>
<evidence type="ECO:0000313" key="3">
    <source>
        <dbReference type="Proteomes" id="UP000018144"/>
    </source>
</evidence>
<accession>U4LGG6</accession>
<dbReference type="Proteomes" id="UP000018144">
    <property type="component" value="Unassembled WGS sequence"/>
</dbReference>
<dbReference type="EMBL" id="HF936151">
    <property type="protein sequence ID" value="CCX15238.1"/>
    <property type="molecule type" value="Genomic_DNA"/>
</dbReference>
<evidence type="ECO:0000256" key="1">
    <source>
        <dbReference type="SAM" id="SignalP"/>
    </source>
</evidence>
<protein>
    <submittedName>
        <fullName evidence="2">Uncharacterized protein</fullName>
    </submittedName>
</protein>
<keyword evidence="3" id="KW-1185">Reference proteome</keyword>